<dbReference type="Gene3D" id="3.40.630.30">
    <property type="match status" value="1"/>
</dbReference>
<dbReference type="SUPFAM" id="SSF55729">
    <property type="entry name" value="Acyl-CoA N-acyltransferases (Nat)"/>
    <property type="match status" value="1"/>
</dbReference>
<feature type="domain" description="N-acetyltransferase" evidence="1">
    <location>
        <begin position="6"/>
        <end position="117"/>
    </location>
</feature>
<evidence type="ECO:0000259" key="1">
    <source>
        <dbReference type="PROSITE" id="PS51186"/>
    </source>
</evidence>
<dbReference type="OrthoDB" id="9805924at2"/>
<dbReference type="EMBL" id="CP017704">
    <property type="protein sequence ID" value="ASS96483.1"/>
    <property type="molecule type" value="Genomic_DNA"/>
</dbReference>
<dbReference type="InterPro" id="IPR016181">
    <property type="entry name" value="Acyl_CoA_acyltransferase"/>
</dbReference>
<dbReference type="RefSeq" id="WP_069981704.1">
    <property type="nucleotide sequence ID" value="NZ_BCVO01000008.1"/>
</dbReference>
<dbReference type="Pfam" id="PF00583">
    <property type="entry name" value="Acetyltransf_1"/>
    <property type="match status" value="1"/>
</dbReference>
<sequence>MKIPVENIVELTVEHQFLQAYPILSQLRSDLTLMEYLELLNDMRKEGKQLFALYHDTSIVALAGISWREDSYNERYVYVQDLVTDVNHRPSGLGYSLLSYINNWAKEHGAEYITLES</sequence>
<accession>A0A223EMK0</accession>
<dbReference type="CDD" id="cd04301">
    <property type="entry name" value="NAT_SF"/>
    <property type="match status" value="1"/>
</dbReference>
<dbReference type="PROSITE" id="PS51186">
    <property type="entry name" value="GNAT"/>
    <property type="match status" value="1"/>
</dbReference>
<evidence type="ECO:0000313" key="3">
    <source>
        <dbReference type="Proteomes" id="UP000214618"/>
    </source>
</evidence>
<dbReference type="AlphaFoldDB" id="A0A223EMK0"/>
<dbReference type="GO" id="GO:0016747">
    <property type="term" value="F:acyltransferase activity, transferring groups other than amino-acyl groups"/>
    <property type="evidence" value="ECO:0007669"/>
    <property type="project" value="InterPro"/>
</dbReference>
<name>A0A223EMK0_9BACI</name>
<dbReference type="InterPro" id="IPR000182">
    <property type="entry name" value="GNAT_dom"/>
</dbReference>
<organism evidence="2 3">
    <name type="scientific">Peribacillus simplex NBRC 15720 = DSM 1321</name>
    <dbReference type="NCBI Taxonomy" id="1349754"/>
    <lineage>
        <taxon>Bacteria</taxon>
        <taxon>Bacillati</taxon>
        <taxon>Bacillota</taxon>
        <taxon>Bacilli</taxon>
        <taxon>Bacillales</taxon>
        <taxon>Bacillaceae</taxon>
        <taxon>Peribacillus</taxon>
    </lineage>
</organism>
<gene>
    <name evidence="2" type="ORF">BS1321_22740</name>
</gene>
<evidence type="ECO:0000313" key="2">
    <source>
        <dbReference type="EMBL" id="ASS96483.1"/>
    </source>
</evidence>
<dbReference type="Proteomes" id="UP000214618">
    <property type="component" value="Chromosome"/>
</dbReference>
<dbReference type="GeneID" id="56475601"/>
<reference evidence="2 3" key="1">
    <citation type="submission" date="2016-10" db="EMBL/GenBank/DDBJ databases">
        <title>The whole genome sequencing and assembly of Bacillus simplex DSM 1321 strain.</title>
        <authorList>
            <person name="Park M.-K."/>
            <person name="Lee Y.-J."/>
            <person name="Yi H."/>
            <person name="Bahn Y.-S."/>
            <person name="Kim J.F."/>
            <person name="Lee D.-W."/>
        </authorList>
    </citation>
    <scope>NUCLEOTIDE SEQUENCE [LARGE SCALE GENOMIC DNA]</scope>
    <source>
        <strain evidence="2 3">DSM 1321</strain>
    </source>
</reference>
<proteinExistence type="predicted"/>
<protein>
    <recommendedName>
        <fullName evidence="1">N-acetyltransferase domain-containing protein</fullName>
    </recommendedName>
</protein>